<protein>
    <submittedName>
        <fullName evidence="2">DUF6491 family protein</fullName>
    </submittedName>
</protein>
<evidence type="ECO:0000256" key="1">
    <source>
        <dbReference type="SAM" id="SignalP"/>
    </source>
</evidence>
<dbReference type="RefSeq" id="WP_266149951.1">
    <property type="nucleotide sequence ID" value="NZ_CP064028.1"/>
</dbReference>
<comment type="caution">
    <text evidence="2">The sequence shown here is derived from an EMBL/GenBank/DDBJ whole genome shotgun (WGS) entry which is preliminary data.</text>
</comment>
<keyword evidence="3" id="KW-1185">Reference proteome</keyword>
<organism evidence="2 3">
    <name type="scientific">Dyella halodurans</name>
    <dbReference type="NCBI Taxonomy" id="1920171"/>
    <lineage>
        <taxon>Bacteria</taxon>
        <taxon>Pseudomonadati</taxon>
        <taxon>Pseudomonadota</taxon>
        <taxon>Gammaproteobacteria</taxon>
        <taxon>Lysobacterales</taxon>
        <taxon>Rhodanobacteraceae</taxon>
        <taxon>Dyella</taxon>
    </lineage>
</organism>
<accession>A0ABV9BX23</accession>
<evidence type="ECO:0000313" key="3">
    <source>
        <dbReference type="Proteomes" id="UP001595961"/>
    </source>
</evidence>
<reference evidence="3" key="1">
    <citation type="journal article" date="2019" name="Int. J. Syst. Evol. Microbiol.">
        <title>The Global Catalogue of Microorganisms (GCM) 10K type strain sequencing project: providing services to taxonomists for standard genome sequencing and annotation.</title>
        <authorList>
            <consortium name="The Broad Institute Genomics Platform"/>
            <consortium name="The Broad Institute Genome Sequencing Center for Infectious Disease"/>
            <person name="Wu L."/>
            <person name="Ma J."/>
        </authorList>
    </citation>
    <scope>NUCLEOTIDE SEQUENCE [LARGE SCALE GENOMIC DNA]</scope>
    <source>
        <strain evidence="3">CCM 4481</strain>
    </source>
</reference>
<feature type="signal peptide" evidence="1">
    <location>
        <begin position="1"/>
        <end position="25"/>
    </location>
</feature>
<name>A0ABV9BX23_9GAMM</name>
<gene>
    <name evidence="2" type="ORF">ACFO5W_00710</name>
</gene>
<sequence>MKIRKGKVWSLACVVWLIASGVAMAGAEKDLQAAERDAYVKAAGHAVQGIADTALVTSVDPLGDHRIAVYTVDGSHKNVWLVTTDEGCPQPMLSGNRIVSLDAGVSHDCRSVVIQTVDKRDLGNRLRVIESRPTRADATYPIDQETLRWETMFRTGDMTDGGRTR</sequence>
<dbReference type="EMBL" id="JBHSGA010000003">
    <property type="protein sequence ID" value="MFC4525141.1"/>
    <property type="molecule type" value="Genomic_DNA"/>
</dbReference>
<keyword evidence="1" id="KW-0732">Signal</keyword>
<proteinExistence type="predicted"/>
<dbReference type="Pfam" id="PF20101">
    <property type="entry name" value="DUF6491"/>
    <property type="match status" value="1"/>
</dbReference>
<dbReference type="Proteomes" id="UP001595961">
    <property type="component" value="Unassembled WGS sequence"/>
</dbReference>
<dbReference type="InterPro" id="IPR045500">
    <property type="entry name" value="DUF6491"/>
</dbReference>
<evidence type="ECO:0000313" key="2">
    <source>
        <dbReference type="EMBL" id="MFC4525141.1"/>
    </source>
</evidence>
<feature type="chain" id="PRO_5045456359" evidence="1">
    <location>
        <begin position="26"/>
        <end position="165"/>
    </location>
</feature>